<keyword evidence="2" id="KW-1185">Reference proteome</keyword>
<dbReference type="EMBL" id="QJKJ01009024">
    <property type="protein sequence ID" value="RDX77953.1"/>
    <property type="molecule type" value="Genomic_DNA"/>
</dbReference>
<evidence type="ECO:0000313" key="1">
    <source>
        <dbReference type="EMBL" id="RDX77953.1"/>
    </source>
</evidence>
<accession>A0A371FIM4</accession>
<sequence length="81" mass="9227">MEGNTRHCVRKLQPVPIGTPNIQSLRCWGGQLKGQWRRAFERKYGNLLGMKYSLRPCQHSLNTIVLLSGASFFVTFNSPPH</sequence>
<name>A0A371FIM4_MUCPR</name>
<dbReference type="AlphaFoldDB" id="A0A371FIM4"/>
<proteinExistence type="predicted"/>
<reference evidence="1" key="1">
    <citation type="submission" date="2018-05" db="EMBL/GenBank/DDBJ databases">
        <title>Draft genome of Mucuna pruriens seed.</title>
        <authorList>
            <person name="Nnadi N.E."/>
            <person name="Vos R."/>
            <person name="Hasami M.H."/>
            <person name="Devisetty U.K."/>
            <person name="Aguiy J.C."/>
        </authorList>
    </citation>
    <scope>NUCLEOTIDE SEQUENCE [LARGE SCALE GENOMIC DNA]</scope>
    <source>
        <strain evidence="1">JCA_2017</strain>
    </source>
</reference>
<protein>
    <submittedName>
        <fullName evidence="1">Uncharacterized protein</fullName>
    </submittedName>
</protein>
<gene>
    <name evidence="1" type="ORF">CR513_41845</name>
</gene>
<organism evidence="1 2">
    <name type="scientific">Mucuna pruriens</name>
    <name type="common">Velvet bean</name>
    <name type="synonym">Dolichos pruriens</name>
    <dbReference type="NCBI Taxonomy" id="157652"/>
    <lineage>
        <taxon>Eukaryota</taxon>
        <taxon>Viridiplantae</taxon>
        <taxon>Streptophyta</taxon>
        <taxon>Embryophyta</taxon>
        <taxon>Tracheophyta</taxon>
        <taxon>Spermatophyta</taxon>
        <taxon>Magnoliopsida</taxon>
        <taxon>eudicotyledons</taxon>
        <taxon>Gunneridae</taxon>
        <taxon>Pentapetalae</taxon>
        <taxon>rosids</taxon>
        <taxon>fabids</taxon>
        <taxon>Fabales</taxon>
        <taxon>Fabaceae</taxon>
        <taxon>Papilionoideae</taxon>
        <taxon>50 kb inversion clade</taxon>
        <taxon>NPAAA clade</taxon>
        <taxon>indigoferoid/millettioid clade</taxon>
        <taxon>Phaseoleae</taxon>
        <taxon>Mucuna</taxon>
    </lineage>
</organism>
<dbReference type="Proteomes" id="UP000257109">
    <property type="component" value="Unassembled WGS sequence"/>
</dbReference>
<evidence type="ECO:0000313" key="2">
    <source>
        <dbReference type="Proteomes" id="UP000257109"/>
    </source>
</evidence>
<feature type="non-terminal residue" evidence="1">
    <location>
        <position position="1"/>
    </location>
</feature>
<comment type="caution">
    <text evidence="1">The sequence shown here is derived from an EMBL/GenBank/DDBJ whole genome shotgun (WGS) entry which is preliminary data.</text>
</comment>